<dbReference type="OrthoDB" id="441910at2759"/>
<evidence type="ECO:0000313" key="2">
    <source>
        <dbReference type="EMBL" id="CAI4013774.1"/>
    </source>
</evidence>
<organism evidence="2">
    <name type="scientific">Cladocopium goreaui</name>
    <dbReference type="NCBI Taxonomy" id="2562237"/>
    <lineage>
        <taxon>Eukaryota</taxon>
        <taxon>Sar</taxon>
        <taxon>Alveolata</taxon>
        <taxon>Dinophyceae</taxon>
        <taxon>Suessiales</taxon>
        <taxon>Symbiodiniaceae</taxon>
        <taxon>Cladocopium</taxon>
    </lineage>
</organism>
<evidence type="ECO:0000256" key="1">
    <source>
        <dbReference type="SAM" id="Phobius"/>
    </source>
</evidence>
<name>A0A9P1DR18_9DINO</name>
<evidence type="ECO:0000313" key="3">
    <source>
        <dbReference type="EMBL" id="CAL4801086.1"/>
    </source>
</evidence>
<feature type="transmembrane region" description="Helical" evidence="1">
    <location>
        <begin position="124"/>
        <end position="145"/>
    </location>
</feature>
<dbReference type="EMBL" id="CAMXCT030006013">
    <property type="protein sequence ID" value="CAL4801086.1"/>
    <property type="molecule type" value="Genomic_DNA"/>
</dbReference>
<sequence>MVVLELLKYRVPAVIILLTLLIQWNQQIPHGIDRDFMEVFSGRGEISRAMRDVGMAGTSIDICLDAKAFDLTGPSAFGLVLNEVMRCKPGSTVVLAPDCRSLSKMCRHTSGRSYLTPMGNRGYVFVRIGNILSGRTVIVALLAAWCGLRFIIEQPDGSFLEHLPRYQWLFSVLKVYAGTMYMGVFGSGSPKRHRLFSNCKYYLDTICDRAGYMSRAEQSLCSNKLVKKYIDKSGKARCSGIKPALKESAHYPAAFGDFLASIALELRGVTWLNLSLETS</sequence>
<feature type="transmembrane region" description="Helical" evidence="1">
    <location>
        <begin position="165"/>
        <end position="185"/>
    </location>
</feature>
<gene>
    <name evidence="2" type="ORF">C1SCF055_LOCUS38720</name>
</gene>
<dbReference type="AlphaFoldDB" id="A0A9P1DR18"/>
<reference evidence="2" key="1">
    <citation type="submission" date="2022-10" db="EMBL/GenBank/DDBJ databases">
        <authorList>
            <person name="Chen Y."/>
            <person name="Dougan E. K."/>
            <person name="Chan C."/>
            <person name="Rhodes N."/>
            <person name="Thang M."/>
        </authorList>
    </citation>
    <scope>NUCLEOTIDE SEQUENCE</scope>
</reference>
<keyword evidence="1" id="KW-0812">Transmembrane</keyword>
<dbReference type="Proteomes" id="UP001152797">
    <property type="component" value="Unassembled WGS sequence"/>
</dbReference>
<dbReference type="EMBL" id="CAMXCT010006013">
    <property type="protein sequence ID" value="CAI4013774.1"/>
    <property type="molecule type" value="Genomic_DNA"/>
</dbReference>
<accession>A0A9P1DR18</accession>
<comment type="caution">
    <text evidence="2">The sequence shown here is derived from an EMBL/GenBank/DDBJ whole genome shotgun (WGS) entry which is preliminary data.</text>
</comment>
<proteinExistence type="predicted"/>
<dbReference type="EMBL" id="CAMXCT020006013">
    <property type="protein sequence ID" value="CAL1167149.1"/>
    <property type="molecule type" value="Genomic_DNA"/>
</dbReference>
<protein>
    <submittedName>
        <fullName evidence="2">Uncharacterized protein</fullName>
    </submittedName>
</protein>
<keyword evidence="1" id="KW-1133">Transmembrane helix</keyword>
<keyword evidence="4" id="KW-1185">Reference proteome</keyword>
<keyword evidence="1" id="KW-0472">Membrane</keyword>
<evidence type="ECO:0000313" key="4">
    <source>
        <dbReference type="Proteomes" id="UP001152797"/>
    </source>
</evidence>
<reference evidence="3 4" key="2">
    <citation type="submission" date="2024-05" db="EMBL/GenBank/DDBJ databases">
        <authorList>
            <person name="Chen Y."/>
            <person name="Shah S."/>
            <person name="Dougan E. K."/>
            <person name="Thang M."/>
            <person name="Chan C."/>
        </authorList>
    </citation>
    <scope>NUCLEOTIDE SEQUENCE [LARGE SCALE GENOMIC DNA]</scope>
</reference>